<keyword evidence="10" id="KW-1185">Reference proteome</keyword>
<dbReference type="InterPro" id="IPR027417">
    <property type="entry name" value="P-loop_NTPase"/>
</dbReference>
<dbReference type="HOGENOM" id="CLU_000604_1_23_12"/>
<evidence type="ECO:0000256" key="3">
    <source>
        <dbReference type="ARBA" id="ARBA00022448"/>
    </source>
</evidence>
<evidence type="ECO:0000256" key="2">
    <source>
        <dbReference type="ARBA" id="ARBA00005417"/>
    </source>
</evidence>
<keyword evidence="4" id="KW-1003">Cell membrane</keyword>
<evidence type="ECO:0000313" key="9">
    <source>
        <dbReference type="EMBL" id="AFG38753.1"/>
    </source>
</evidence>
<dbReference type="InterPro" id="IPR013563">
    <property type="entry name" value="Oligopep_ABC_C"/>
</dbReference>
<gene>
    <name evidence="9" type="ordered locus">Spiaf_2729</name>
</gene>
<evidence type="ECO:0000256" key="4">
    <source>
        <dbReference type="ARBA" id="ARBA00022475"/>
    </source>
</evidence>
<dbReference type="Pfam" id="PF08352">
    <property type="entry name" value="oligo_HPY"/>
    <property type="match status" value="1"/>
</dbReference>
<dbReference type="GO" id="GO:0015833">
    <property type="term" value="P:peptide transport"/>
    <property type="evidence" value="ECO:0007669"/>
    <property type="project" value="InterPro"/>
</dbReference>
<dbReference type="Proteomes" id="UP000007383">
    <property type="component" value="Chromosome"/>
</dbReference>
<reference evidence="10" key="1">
    <citation type="journal article" date="2013" name="Stand. Genomic Sci.">
        <title>Complete genome sequence of the halophilic bacterium Spirochaeta africana type strain (Z-7692(T)) from the alkaline Lake Magadi in the East African Rift.</title>
        <authorList>
            <person name="Liolos K."/>
            <person name="Abt B."/>
            <person name="Scheuner C."/>
            <person name="Teshima H."/>
            <person name="Held B."/>
            <person name="Lapidus A."/>
            <person name="Nolan M."/>
            <person name="Lucas S."/>
            <person name="Deshpande S."/>
            <person name="Cheng J.F."/>
            <person name="Tapia R."/>
            <person name="Goodwin L.A."/>
            <person name="Pitluck S."/>
            <person name="Pagani I."/>
            <person name="Ivanova N."/>
            <person name="Mavromatis K."/>
            <person name="Mikhailova N."/>
            <person name="Huntemann M."/>
            <person name="Pati A."/>
            <person name="Chen A."/>
            <person name="Palaniappan K."/>
            <person name="Land M."/>
            <person name="Rohde M."/>
            <person name="Tindall B.J."/>
            <person name="Detter J.C."/>
            <person name="Goker M."/>
            <person name="Bristow J."/>
            <person name="Eisen J.A."/>
            <person name="Markowitz V."/>
            <person name="Hugenholtz P."/>
            <person name="Woyke T."/>
            <person name="Klenk H.P."/>
            <person name="Kyrpides N.C."/>
        </authorList>
    </citation>
    <scope>NUCLEOTIDE SEQUENCE</scope>
    <source>
        <strain evidence="10">ATCC 700263 / DSM 8902 / Z-7692</strain>
    </source>
</reference>
<evidence type="ECO:0000256" key="5">
    <source>
        <dbReference type="ARBA" id="ARBA00022741"/>
    </source>
</evidence>
<evidence type="ECO:0000259" key="8">
    <source>
        <dbReference type="PROSITE" id="PS50893"/>
    </source>
</evidence>
<dbReference type="STRING" id="889378.Spiaf_2729"/>
<dbReference type="Gene3D" id="3.40.50.300">
    <property type="entry name" value="P-loop containing nucleotide triphosphate hydrolases"/>
    <property type="match status" value="1"/>
</dbReference>
<dbReference type="GO" id="GO:0005524">
    <property type="term" value="F:ATP binding"/>
    <property type="evidence" value="ECO:0007669"/>
    <property type="project" value="UniProtKB-KW"/>
</dbReference>
<accession>H9UML0</accession>
<dbReference type="CDD" id="cd03257">
    <property type="entry name" value="ABC_NikE_OppD_transporters"/>
    <property type="match status" value="1"/>
</dbReference>
<keyword evidence="6 9" id="KW-0067">ATP-binding</keyword>
<name>H9UML0_SPIAZ</name>
<evidence type="ECO:0000256" key="1">
    <source>
        <dbReference type="ARBA" id="ARBA00004417"/>
    </source>
</evidence>
<keyword evidence="7" id="KW-0472">Membrane</keyword>
<dbReference type="InterPro" id="IPR050388">
    <property type="entry name" value="ABC_Ni/Peptide_Import"/>
</dbReference>
<dbReference type="AlphaFoldDB" id="H9UML0"/>
<dbReference type="PROSITE" id="PS50893">
    <property type="entry name" value="ABC_TRANSPORTER_2"/>
    <property type="match status" value="1"/>
</dbReference>
<sequence length="340" mass="38103">MSEKLLEVQNLKTYFTMHGYTVRAVDGVDFHVNRGETLGIVGESGCGKSQTSMSIMRLVPDPPGKIVDGKVLFRGQNLLQLREQEMRQIRGNDISMIFQEPMTSLNPVYTIGYQISEVLMLHRDMGKKEALAESARLLAEVGISDPAARVHEYPFQLSGGLRQRVMIAMAMACEPALMIADEPTTALDVTIQAQILRLMRRLKHERDTAIMFITHDLAVIANFSERVMVMYAGVVVETTTVQNIFKRAMHPYTQGLLGSVPVLGESKFHADGTRRLLQTIPGTLPDPKRPPSGCRFADRCPRAMPKCFQNEPALMYRENGHQVRCFLYGDEIRSTGESDE</sequence>
<dbReference type="GO" id="GO:0005886">
    <property type="term" value="C:plasma membrane"/>
    <property type="evidence" value="ECO:0007669"/>
    <property type="project" value="UniProtKB-SubCell"/>
</dbReference>
<evidence type="ECO:0000313" key="10">
    <source>
        <dbReference type="Proteomes" id="UP000007383"/>
    </source>
</evidence>
<dbReference type="eggNOG" id="COG0444">
    <property type="taxonomic scope" value="Bacteria"/>
</dbReference>
<proteinExistence type="inferred from homology"/>
<comment type="subcellular location">
    <subcellularLocation>
        <location evidence="1">Cell inner membrane</location>
        <topology evidence="1">Peripheral membrane protein</topology>
    </subcellularLocation>
</comment>
<protein>
    <submittedName>
        <fullName evidence="9">Oligopeptide/dipeptide ABC transporter, ATP-binding protein</fullName>
    </submittedName>
</protein>
<feature type="domain" description="ABC transporter" evidence="8">
    <location>
        <begin position="6"/>
        <end position="257"/>
    </location>
</feature>
<dbReference type="EMBL" id="CP003282">
    <property type="protein sequence ID" value="AFG38753.1"/>
    <property type="molecule type" value="Genomic_DNA"/>
</dbReference>
<dbReference type="Pfam" id="PF00005">
    <property type="entry name" value="ABC_tran"/>
    <property type="match status" value="1"/>
</dbReference>
<evidence type="ECO:0000256" key="7">
    <source>
        <dbReference type="ARBA" id="ARBA00023136"/>
    </source>
</evidence>
<organism evidence="9 10">
    <name type="scientific">Spirochaeta africana (strain ATCC 700263 / DSM 8902 / Z-7692)</name>
    <dbReference type="NCBI Taxonomy" id="889378"/>
    <lineage>
        <taxon>Bacteria</taxon>
        <taxon>Pseudomonadati</taxon>
        <taxon>Spirochaetota</taxon>
        <taxon>Spirochaetia</taxon>
        <taxon>Spirochaetales</taxon>
        <taxon>Spirochaetaceae</taxon>
        <taxon>Spirochaeta</taxon>
    </lineage>
</organism>
<dbReference type="SMART" id="SM00382">
    <property type="entry name" value="AAA"/>
    <property type="match status" value="1"/>
</dbReference>
<dbReference type="InterPro" id="IPR003593">
    <property type="entry name" value="AAA+_ATPase"/>
</dbReference>
<dbReference type="KEGG" id="sfc:Spiaf_2729"/>
<evidence type="ECO:0000256" key="6">
    <source>
        <dbReference type="ARBA" id="ARBA00022840"/>
    </source>
</evidence>
<keyword evidence="5" id="KW-0547">Nucleotide-binding</keyword>
<keyword evidence="3" id="KW-0813">Transport</keyword>
<dbReference type="FunFam" id="3.40.50.300:FF:000016">
    <property type="entry name" value="Oligopeptide ABC transporter ATP-binding component"/>
    <property type="match status" value="1"/>
</dbReference>
<dbReference type="RefSeq" id="WP_014456735.1">
    <property type="nucleotide sequence ID" value="NC_017098.1"/>
</dbReference>
<dbReference type="PATRIC" id="fig|889378.3.peg.2702"/>
<comment type="similarity">
    <text evidence="2">Belongs to the ABC transporter superfamily.</text>
</comment>
<dbReference type="PANTHER" id="PTHR43297:SF2">
    <property type="entry name" value="DIPEPTIDE TRANSPORT ATP-BINDING PROTEIN DPPD"/>
    <property type="match status" value="1"/>
</dbReference>
<dbReference type="GO" id="GO:0016887">
    <property type="term" value="F:ATP hydrolysis activity"/>
    <property type="evidence" value="ECO:0007669"/>
    <property type="project" value="InterPro"/>
</dbReference>
<dbReference type="SUPFAM" id="SSF52540">
    <property type="entry name" value="P-loop containing nucleoside triphosphate hydrolases"/>
    <property type="match status" value="1"/>
</dbReference>
<dbReference type="OrthoDB" id="337094at2"/>
<dbReference type="PANTHER" id="PTHR43297">
    <property type="entry name" value="OLIGOPEPTIDE TRANSPORT ATP-BINDING PROTEIN APPD"/>
    <property type="match status" value="1"/>
</dbReference>
<dbReference type="NCBIfam" id="TIGR01727">
    <property type="entry name" value="oligo_HPY"/>
    <property type="match status" value="1"/>
</dbReference>
<dbReference type="InterPro" id="IPR003439">
    <property type="entry name" value="ABC_transporter-like_ATP-bd"/>
</dbReference>